<dbReference type="PIRSF" id="PIRSF000137">
    <property type="entry name" value="Alcohol_oxidase"/>
    <property type="match status" value="1"/>
</dbReference>
<dbReference type="InterPro" id="IPR036188">
    <property type="entry name" value="FAD/NAD-bd_sf"/>
</dbReference>
<keyword evidence="6" id="KW-0560">Oxidoreductase</keyword>
<evidence type="ECO:0000256" key="6">
    <source>
        <dbReference type="ARBA" id="ARBA00023002"/>
    </source>
</evidence>
<feature type="chain" id="PRO_5047443243" description="Glucose-methanol-choline oxidoreductase N-terminal domain-containing protein" evidence="8">
    <location>
        <begin position="17"/>
        <end position="637"/>
    </location>
</feature>
<feature type="signal peptide" evidence="8">
    <location>
        <begin position="1"/>
        <end position="16"/>
    </location>
</feature>
<proteinExistence type="inferred from homology"/>
<comment type="similarity">
    <text evidence="2">Belongs to the GMC oxidoreductase family.</text>
</comment>
<sequence length="637" mass="67509">MYRLFGFLSSALAVGATLITNDTTTIPSSFEYIIIGGGTAGLAVANRLSVKHAVLVIERGTDQRDNENINNPLIATAGFPPDICHQLGSTPPQVGSNGTKLRVQPVQFGNCLGGGSSINGMQGSRPTLAGMNALEGLGNPGWGWDEFLPFMQRSETFTLPDVQQIERGASFNASVHGFTGPVGISFPDPFLVPQVHSAAKETAESVYGATPAQDMGDGFSGGHVASFYYQIHFNETLQTQRRSSSAWSFLYPENQQRSNLTVLTEHTVNTIVTTNASDGNITATGVTLLPSSGGNMLMVSATREVIVSAGSIFSPGVLQRSGIGNSTFLQSLGISPVLDLPGVGSNFQDQVLLVNVSFPIADAFKSDPNVTVNAPTLGVISAHPTADEAFSDQGTQMISSAVRNSTSAVDQVIAAGGIVNAQSMELQANAIADAYEINHPLMELLFTVGVTLRLWTQPILPLSRGTVRINTTDPFAFPVVDPQYLTIDSDIEIFTRAARRLGLAALTPPFSDLINSTASATFGLPAVNASDDAWRMWALDHYSPASHFIGSNSMMPQKVGGVVSPELLVYGKEICSSPACFFRKQVNWAGSGTTNLRVVDASIMPLSVFPHCTLGIYGIAEQAADMILQTALVTSPM</sequence>
<dbReference type="InterPro" id="IPR027424">
    <property type="entry name" value="Glucose_Oxidase_domain_2"/>
</dbReference>
<dbReference type="PANTHER" id="PTHR11552:SF201">
    <property type="entry name" value="GLUCOSE-METHANOL-CHOLINE OXIDOREDUCTASE N-TERMINAL DOMAIN-CONTAINING PROTEIN"/>
    <property type="match status" value="1"/>
</dbReference>
<evidence type="ECO:0000313" key="10">
    <source>
        <dbReference type="EMBL" id="KAK7464771.1"/>
    </source>
</evidence>
<dbReference type="Pfam" id="PF00732">
    <property type="entry name" value="GMC_oxred_N"/>
    <property type="match status" value="1"/>
</dbReference>
<reference evidence="10 11" key="1">
    <citation type="submission" date="2024-01" db="EMBL/GenBank/DDBJ databases">
        <title>A draft genome for the cacao thread blight pathogen Marasmiellus scandens.</title>
        <authorList>
            <person name="Baruah I.K."/>
            <person name="Leung J."/>
            <person name="Bukari Y."/>
            <person name="Amoako-Attah I."/>
            <person name="Meinhardt L.W."/>
            <person name="Bailey B.A."/>
            <person name="Cohen S.P."/>
        </authorList>
    </citation>
    <scope>NUCLEOTIDE SEQUENCE [LARGE SCALE GENOMIC DNA]</scope>
    <source>
        <strain evidence="10 11">GH-19</strain>
    </source>
</reference>
<evidence type="ECO:0000256" key="5">
    <source>
        <dbReference type="ARBA" id="ARBA00022827"/>
    </source>
</evidence>
<evidence type="ECO:0000256" key="7">
    <source>
        <dbReference type="ARBA" id="ARBA00023180"/>
    </source>
</evidence>
<keyword evidence="3" id="KW-0285">Flavoprotein</keyword>
<evidence type="ECO:0000259" key="9">
    <source>
        <dbReference type="PROSITE" id="PS00624"/>
    </source>
</evidence>
<evidence type="ECO:0000256" key="2">
    <source>
        <dbReference type="ARBA" id="ARBA00010790"/>
    </source>
</evidence>
<organism evidence="10 11">
    <name type="scientific">Marasmiellus scandens</name>
    <dbReference type="NCBI Taxonomy" id="2682957"/>
    <lineage>
        <taxon>Eukaryota</taxon>
        <taxon>Fungi</taxon>
        <taxon>Dikarya</taxon>
        <taxon>Basidiomycota</taxon>
        <taxon>Agaricomycotina</taxon>
        <taxon>Agaricomycetes</taxon>
        <taxon>Agaricomycetidae</taxon>
        <taxon>Agaricales</taxon>
        <taxon>Marasmiineae</taxon>
        <taxon>Omphalotaceae</taxon>
        <taxon>Marasmiellus</taxon>
    </lineage>
</organism>
<dbReference type="EMBL" id="JBANRG010000007">
    <property type="protein sequence ID" value="KAK7464771.1"/>
    <property type="molecule type" value="Genomic_DNA"/>
</dbReference>
<dbReference type="SUPFAM" id="SSF51905">
    <property type="entry name" value="FAD/NAD(P)-binding domain"/>
    <property type="match status" value="1"/>
</dbReference>
<dbReference type="PANTHER" id="PTHR11552">
    <property type="entry name" value="GLUCOSE-METHANOL-CHOLINE GMC OXIDOREDUCTASE"/>
    <property type="match status" value="1"/>
</dbReference>
<accession>A0ABR1JNV9</accession>
<evidence type="ECO:0000256" key="8">
    <source>
        <dbReference type="SAM" id="SignalP"/>
    </source>
</evidence>
<dbReference type="InterPro" id="IPR007867">
    <property type="entry name" value="GMC_OxRtase_C"/>
</dbReference>
<dbReference type="Gene3D" id="3.30.560.10">
    <property type="entry name" value="Glucose Oxidase, domain 3"/>
    <property type="match status" value="1"/>
</dbReference>
<keyword evidence="5" id="KW-0274">FAD</keyword>
<keyword evidence="4 8" id="KW-0732">Signal</keyword>
<gene>
    <name evidence="10" type="ORF">VKT23_005978</name>
</gene>
<evidence type="ECO:0000256" key="3">
    <source>
        <dbReference type="ARBA" id="ARBA00022630"/>
    </source>
</evidence>
<dbReference type="Proteomes" id="UP001498398">
    <property type="component" value="Unassembled WGS sequence"/>
</dbReference>
<dbReference type="Pfam" id="PF05199">
    <property type="entry name" value="GMC_oxred_C"/>
    <property type="match status" value="1"/>
</dbReference>
<dbReference type="InterPro" id="IPR012132">
    <property type="entry name" value="GMC_OxRdtase"/>
</dbReference>
<keyword evidence="7" id="KW-0325">Glycoprotein</keyword>
<dbReference type="SUPFAM" id="SSF54373">
    <property type="entry name" value="FAD-linked reductases, C-terminal domain"/>
    <property type="match status" value="1"/>
</dbReference>
<feature type="domain" description="Glucose-methanol-choline oxidoreductase N-terminal" evidence="9">
    <location>
        <begin position="310"/>
        <end position="324"/>
    </location>
</feature>
<dbReference type="PROSITE" id="PS00624">
    <property type="entry name" value="GMC_OXRED_2"/>
    <property type="match status" value="1"/>
</dbReference>
<dbReference type="Gene3D" id="4.10.450.10">
    <property type="entry name" value="Glucose Oxidase, domain 2"/>
    <property type="match status" value="1"/>
</dbReference>
<keyword evidence="11" id="KW-1185">Reference proteome</keyword>
<evidence type="ECO:0000256" key="4">
    <source>
        <dbReference type="ARBA" id="ARBA00022729"/>
    </source>
</evidence>
<comment type="cofactor">
    <cofactor evidence="1">
        <name>FAD</name>
        <dbReference type="ChEBI" id="CHEBI:57692"/>
    </cofactor>
</comment>
<name>A0ABR1JNV9_9AGAR</name>
<dbReference type="InterPro" id="IPR000172">
    <property type="entry name" value="GMC_OxRdtase_N"/>
</dbReference>
<evidence type="ECO:0000256" key="1">
    <source>
        <dbReference type="ARBA" id="ARBA00001974"/>
    </source>
</evidence>
<protein>
    <recommendedName>
        <fullName evidence="9">Glucose-methanol-choline oxidoreductase N-terminal domain-containing protein</fullName>
    </recommendedName>
</protein>
<evidence type="ECO:0000313" key="11">
    <source>
        <dbReference type="Proteomes" id="UP001498398"/>
    </source>
</evidence>
<comment type="caution">
    <text evidence="10">The sequence shown here is derived from an EMBL/GenBank/DDBJ whole genome shotgun (WGS) entry which is preliminary data.</text>
</comment>
<dbReference type="Gene3D" id="3.50.50.60">
    <property type="entry name" value="FAD/NAD(P)-binding domain"/>
    <property type="match status" value="2"/>
</dbReference>